<feature type="domain" description="5'-Nucleotidase C-terminal" evidence="3">
    <location>
        <begin position="325"/>
        <end position="430"/>
    </location>
</feature>
<accession>A0A6B2JMV3</accession>
<dbReference type="Gene3D" id="3.90.780.10">
    <property type="entry name" value="5'-Nucleotidase, C-terminal domain"/>
    <property type="match status" value="1"/>
</dbReference>
<dbReference type="InterPro" id="IPR036907">
    <property type="entry name" value="5'-Nucleotdase_C_sf"/>
</dbReference>
<dbReference type="InterPro" id="IPR008334">
    <property type="entry name" value="5'-Nucleotdase_C"/>
</dbReference>
<dbReference type="GO" id="GO:0016787">
    <property type="term" value="F:hydrolase activity"/>
    <property type="evidence" value="ECO:0007669"/>
    <property type="project" value="InterPro"/>
</dbReference>
<dbReference type="AlphaFoldDB" id="A0A6B2JMV3"/>
<reference evidence="4 5" key="1">
    <citation type="submission" date="2020-02" db="EMBL/GenBank/DDBJ databases">
        <title>Pseudoroseicyclus tamarix, sp. nov., isolated from offshore sediment of a Tamarix chinensis forest.</title>
        <authorList>
            <person name="Gai Y."/>
        </authorList>
    </citation>
    <scope>NUCLEOTIDE SEQUENCE [LARGE SCALE GENOMIC DNA]</scope>
    <source>
        <strain evidence="4 5">CLL3-39</strain>
    </source>
</reference>
<dbReference type="PANTHER" id="PTHR11575">
    <property type="entry name" value="5'-NUCLEOTIDASE-RELATED"/>
    <property type="match status" value="1"/>
</dbReference>
<dbReference type="PANTHER" id="PTHR11575:SF24">
    <property type="entry name" value="5'-NUCLEOTIDASE"/>
    <property type="match status" value="1"/>
</dbReference>
<evidence type="ECO:0000256" key="1">
    <source>
        <dbReference type="ARBA" id="ARBA00022729"/>
    </source>
</evidence>
<dbReference type="InterPro" id="IPR029052">
    <property type="entry name" value="Metallo-depent_PP-like"/>
</dbReference>
<sequence length="458" mass="48606">MPFLTTAIDRRHVLKAGAASLAAASIPGALRAQSAGDAVLFTIADLHSPYARLPAILARLRQARAGTDVPMALLINGDVFERGNVVALRSDAEADWAFLRAAAAEMPVILNLGNHETAIMDDMTDVVARAREMGVQVVSNLVDTRTGDYFAEPGHRLTLGDIDIALLGLATTNAFVYREEVRDTLGFADPAEFALEALPELVTEADLVVVMSHAGVTPDKAVLGALPAGAVIQGGHDHLSFEMTPQDALYFHGASWGTLLGRIDLTRATGTVRASYTAEDIPAGSGDADLAALIAAQMEAHLTAEDREVLARIPQTLDLHASILVAAEAVRQAAQADLAMLSHTTFGAPLSEGPLTRYDLDAFIRFGGGISVTEISGADLTTILSRTNQFAAASLDARTGDYMHVAEVDLDPDAIYRLAMNSWPASNQETYLGTDGLTFQEVEGLELKEVVMRHLASG</sequence>
<protein>
    <submittedName>
        <fullName evidence="4">Bifunctional metallophosphatase/5'-nucleotidase</fullName>
    </submittedName>
</protein>
<dbReference type="SUPFAM" id="SSF56300">
    <property type="entry name" value="Metallo-dependent phosphatases"/>
    <property type="match status" value="1"/>
</dbReference>
<gene>
    <name evidence="4" type="ORF">GZA08_03315</name>
</gene>
<dbReference type="Proteomes" id="UP000474757">
    <property type="component" value="Unassembled WGS sequence"/>
</dbReference>
<evidence type="ECO:0000313" key="4">
    <source>
        <dbReference type="EMBL" id="NDU99996.1"/>
    </source>
</evidence>
<dbReference type="InterPro" id="IPR004843">
    <property type="entry name" value="Calcineurin-like_PHP"/>
</dbReference>
<dbReference type="Gene3D" id="3.60.21.10">
    <property type="match status" value="1"/>
</dbReference>
<organism evidence="4 5">
    <name type="scientific">Pseudoroseicyclus tamaricis</name>
    <dbReference type="NCBI Taxonomy" id="2705421"/>
    <lineage>
        <taxon>Bacteria</taxon>
        <taxon>Pseudomonadati</taxon>
        <taxon>Pseudomonadota</taxon>
        <taxon>Alphaproteobacteria</taxon>
        <taxon>Rhodobacterales</taxon>
        <taxon>Paracoccaceae</taxon>
        <taxon>Pseudoroseicyclus</taxon>
    </lineage>
</organism>
<evidence type="ECO:0000259" key="2">
    <source>
        <dbReference type="Pfam" id="PF00149"/>
    </source>
</evidence>
<keyword evidence="1" id="KW-0732">Signal</keyword>
<dbReference type="Pfam" id="PF00149">
    <property type="entry name" value="Metallophos"/>
    <property type="match status" value="1"/>
</dbReference>
<dbReference type="EMBL" id="JAAGAB010000001">
    <property type="protein sequence ID" value="NDU99996.1"/>
    <property type="molecule type" value="Genomic_DNA"/>
</dbReference>
<feature type="domain" description="Calcineurin-like phosphoesterase" evidence="2">
    <location>
        <begin position="43"/>
        <end position="238"/>
    </location>
</feature>
<dbReference type="InterPro" id="IPR006311">
    <property type="entry name" value="TAT_signal"/>
</dbReference>
<dbReference type="SUPFAM" id="SSF55816">
    <property type="entry name" value="5'-nucleotidase (syn. UDP-sugar hydrolase), C-terminal domain"/>
    <property type="match status" value="1"/>
</dbReference>
<proteinExistence type="predicted"/>
<dbReference type="GO" id="GO:0009166">
    <property type="term" value="P:nucleotide catabolic process"/>
    <property type="evidence" value="ECO:0007669"/>
    <property type="project" value="InterPro"/>
</dbReference>
<dbReference type="PROSITE" id="PS51318">
    <property type="entry name" value="TAT"/>
    <property type="match status" value="1"/>
</dbReference>
<evidence type="ECO:0000313" key="5">
    <source>
        <dbReference type="Proteomes" id="UP000474757"/>
    </source>
</evidence>
<comment type="caution">
    <text evidence="4">The sequence shown here is derived from an EMBL/GenBank/DDBJ whole genome shotgun (WGS) entry which is preliminary data.</text>
</comment>
<keyword evidence="5" id="KW-1185">Reference proteome</keyword>
<dbReference type="RefSeq" id="WP_163889933.1">
    <property type="nucleotide sequence ID" value="NZ_JAAFYS010000001.1"/>
</dbReference>
<dbReference type="InterPro" id="IPR006179">
    <property type="entry name" value="5_nucleotidase/apyrase"/>
</dbReference>
<name>A0A6B2JMV3_9RHOB</name>
<dbReference type="Pfam" id="PF02872">
    <property type="entry name" value="5_nucleotid_C"/>
    <property type="match status" value="1"/>
</dbReference>
<evidence type="ECO:0000259" key="3">
    <source>
        <dbReference type="Pfam" id="PF02872"/>
    </source>
</evidence>